<evidence type="ECO:0000256" key="1">
    <source>
        <dbReference type="SAM" id="MobiDB-lite"/>
    </source>
</evidence>
<sequence length="71" mass="8327">MEYLCQEFKKEQGKNNPNKSPLPKKNKRRDKDNNPDKEEQDLKNKKKRLADLEPPKKPISNVGNDNKLNPL</sequence>
<dbReference type="AlphaFoldDB" id="A0A9N9AGC5"/>
<evidence type="ECO:0000313" key="3">
    <source>
        <dbReference type="Proteomes" id="UP000789831"/>
    </source>
</evidence>
<evidence type="ECO:0000313" key="2">
    <source>
        <dbReference type="EMBL" id="CAG8528587.1"/>
    </source>
</evidence>
<name>A0A9N9AGC5_9GLOM</name>
<comment type="caution">
    <text evidence="2">The sequence shown here is derived from an EMBL/GenBank/DDBJ whole genome shotgun (WGS) entry which is preliminary data.</text>
</comment>
<feature type="region of interest" description="Disordered" evidence="1">
    <location>
        <begin position="1"/>
        <end position="71"/>
    </location>
</feature>
<organism evidence="2 3">
    <name type="scientific">Ambispora gerdemannii</name>
    <dbReference type="NCBI Taxonomy" id="144530"/>
    <lineage>
        <taxon>Eukaryota</taxon>
        <taxon>Fungi</taxon>
        <taxon>Fungi incertae sedis</taxon>
        <taxon>Mucoromycota</taxon>
        <taxon>Glomeromycotina</taxon>
        <taxon>Glomeromycetes</taxon>
        <taxon>Archaeosporales</taxon>
        <taxon>Ambisporaceae</taxon>
        <taxon>Ambispora</taxon>
    </lineage>
</organism>
<feature type="compositionally biased region" description="Basic and acidic residues" evidence="1">
    <location>
        <begin position="29"/>
        <end position="56"/>
    </location>
</feature>
<keyword evidence="3" id="KW-1185">Reference proteome</keyword>
<reference evidence="2" key="1">
    <citation type="submission" date="2021-06" db="EMBL/GenBank/DDBJ databases">
        <authorList>
            <person name="Kallberg Y."/>
            <person name="Tangrot J."/>
            <person name="Rosling A."/>
        </authorList>
    </citation>
    <scope>NUCLEOTIDE SEQUENCE</scope>
    <source>
        <strain evidence="2">MT106</strain>
    </source>
</reference>
<protein>
    <submittedName>
        <fullName evidence="2">2419_t:CDS:1</fullName>
    </submittedName>
</protein>
<dbReference type="Proteomes" id="UP000789831">
    <property type="component" value="Unassembled WGS sequence"/>
</dbReference>
<gene>
    <name evidence="2" type="ORF">AGERDE_LOCUS5597</name>
</gene>
<feature type="compositionally biased region" description="Polar residues" evidence="1">
    <location>
        <begin position="61"/>
        <end position="71"/>
    </location>
</feature>
<proteinExistence type="predicted"/>
<accession>A0A9N9AGC5</accession>
<dbReference type="EMBL" id="CAJVPL010000774">
    <property type="protein sequence ID" value="CAG8528587.1"/>
    <property type="molecule type" value="Genomic_DNA"/>
</dbReference>